<dbReference type="CDD" id="cd12108">
    <property type="entry name" value="Hr-like"/>
    <property type="match status" value="1"/>
</dbReference>
<dbReference type="EMBL" id="CP050177">
    <property type="protein sequence ID" value="QIQ03522.1"/>
    <property type="molecule type" value="Genomic_DNA"/>
</dbReference>
<dbReference type="RefSeq" id="WP_167029537.1">
    <property type="nucleotide sequence ID" value="NZ_CP050177.1"/>
</dbReference>
<proteinExistence type="predicted"/>
<keyword evidence="3" id="KW-1185">Reference proteome</keyword>
<reference evidence="2 3" key="1">
    <citation type="submission" date="2020-03" db="EMBL/GenBank/DDBJ databases">
        <title>A novel species.</title>
        <authorList>
            <person name="Gao J."/>
        </authorList>
    </citation>
    <scope>NUCLEOTIDE SEQUENCE [LARGE SCALE GENOMIC DNA]</scope>
    <source>
        <strain evidence="2 3">QMT-12</strain>
    </source>
</reference>
<accession>A0A6G9GZ12</accession>
<sequence>MAASPQAGAEGSRMYDELLAVHMIMRRGTTLVTTSFARLTAGEAVDVRALVRTSRWLIAFVHHHHASEDELFWPVLRGLFPSSVAVLDALTVEHEALDVELHTLTRAVDGIADPAVAGERAKTLAVVGQAALAGLPSAQKVQDLLAAHLDREEPVLRDLFPQVPDADIVRVRKAIVHSAPRDSPHLVFGLMEDPVRVPGYAAMAANFPPPLRWLRPLLLTRYRATKKALGATR</sequence>
<evidence type="ECO:0000313" key="3">
    <source>
        <dbReference type="Proteomes" id="UP000501179"/>
    </source>
</evidence>
<gene>
    <name evidence="2" type="ORF">HA039_15340</name>
</gene>
<dbReference type="Gene3D" id="1.20.120.520">
    <property type="entry name" value="nmb1532 protein domain like"/>
    <property type="match status" value="1"/>
</dbReference>
<feature type="domain" description="Hemerythrin-like" evidence="1">
    <location>
        <begin position="14"/>
        <end position="155"/>
    </location>
</feature>
<organism evidence="2 3">
    <name type="scientific">Streptomyces liangshanensis</name>
    <dbReference type="NCBI Taxonomy" id="2717324"/>
    <lineage>
        <taxon>Bacteria</taxon>
        <taxon>Bacillati</taxon>
        <taxon>Actinomycetota</taxon>
        <taxon>Actinomycetes</taxon>
        <taxon>Kitasatosporales</taxon>
        <taxon>Streptomycetaceae</taxon>
        <taxon>Streptomyces</taxon>
    </lineage>
</organism>
<evidence type="ECO:0000259" key="1">
    <source>
        <dbReference type="Pfam" id="PF01814"/>
    </source>
</evidence>
<dbReference type="Proteomes" id="UP000501179">
    <property type="component" value="Chromosome"/>
</dbReference>
<dbReference type="KEGG" id="slia:HA039_15340"/>
<dbReference type="AlphaFoldDB" id="A0A6G9GZ12"/>
<evidence type="ECO:0000313" key="2">
    <source>
        <dbReference type="EMBL" id="QIQ03522.1"/>
    </source>
</evidence>
<protein>
    <submittedName>
        <fullName evidence="2">Hemerythrin domain-containing protein</fullName>
    </submittedName>
</protein>
<dbReference type="Pfam" id="PF01814">
    <property type="entry name" value="Hemerythrin"/>
    <property type="match status" value="1"/>
</dbReference>
<name>A0A6G9GZ12_9ACTN</name>
<dbReference type="InterPro" id="IPR012312">
    <property type="entry name" value="Hemerythrin-like"/>
</dbReference>